<evidence type="ECO:0000313" key="5">
    <source>
        <dbReference type="EMBL" id="KAJ4456422.1"/>
    </source>
</evidence>
<keyword evidence="6" id="KW-1185">Reference proteome</keyword>
<dbReference type="GO" id="GO:0016301">
    <property type="term" value="F:kinase activity"/>
    <property type="evidence" value="ECO:0007669"/>
    <property type="project" value="UniProtKB-KW"/>
</dbReference>
<comment type="caution">
    <text evidence="5">The sequence shown here is derived from an EMBL/GenBank/DDBJ whole genome shotgun (WGS) entry which is preliminary data.</text>
</comment>
<reference evidence="5" key="1">
    <citation type="journal article" date="2022" name="bioRxiv">
        <title>Genomics of Preaxostyla Flagellates Illuminates Evolutionary Transitions and the Path Towards Mitochondrial Loss.</title>
        <authorList>
            <person name="Novak L.V.F."/>
            <person name="Treitli S.C."/>
            <person name="Pyrih J."/>
            <person name="Halakuc P."/>
            <person name="Pipaliya S.V."/>
            <person name="Vacek V."/>
            <person name="Brzon O."/>
            <person name="Soukal P."/>
            <person name="Eme L."/>
            <person name="Dacks J.B."/>
            <person name="Karnkowska A."/>
            <person name="Elias M."/>
            <person name="Hampl V."/>
        </authorList>
    </citation>
    <scope>NUCLEOTIDE SEQUENCE</scope>
    <source>
        <strain evidence="5">RCP-MX</strain>
    </source>
</reference>
<dbReference type="PANTHER" id="PTHR10196:SF57">
    <property type="entry name" value="XYLULOSE KINASE"/>
    <property type="match status" value="1"/>
</dbReference>
<comment type="similarity">
    <text evidence="1">Belongs to the FGGY kinase family.</text>
</comment>
<dbReference type="InterPro" id="IPR018484">
    <property type="entry name" value="FGGY_N"/>
</dbReference>
<evidence type="ECO:0000313" key="6">
    <source>
        <dbReference type="Proteomes" id="UP001141327"/>
    </source>
</evidence>
<sequence>MWAEALDCLFQKMPRDLLGRCRAVSVSGQQHGTVWWATTQELSHLNPALPLCAQLKNSFSLLESPIWMDTSTNVQCRELETAMGGADALCRATGSRAYERFSGPQIMRIRSERPQVYSATERISLVSSFIPSLLAGRVAPIDASDASGMNLLDITTGQWHMKCLSAVDPEETLIISGRMA</sequence>
<evidence type="ECO:0000256" key="3">
    <source>
        <dbReference type="ARBA" id="ARBA00022777"/>
    </source>
</evidence>
<dbReference type="EMBL" id="JAPMOS010000071">
    <property type="protein sequence ID" value="KAJ4456422.1"/>
    <property type="molecule type" value="Genomic_DNA"/>
</dbReference>
<evidence type="ECO:0000259" key="4">
    <source>
        <dbReference type="Pfam" id="PF00370"/>
    </source>
</evidence>
<dbReference type="Gene3D" id="3.30.420.40">
    <property type="match status" value="1"/>
</dbReference>
<protein>
    <submittedName>
        <fullName evidence="5">Xylulose kinase</fullName>
    </submittedName>
</protein>
<proteinExistence type="inferred from homology"/>
<accession>A0ABQ8UFF7</accession>
<evidence type="ECO:0000256" key="2">
    <source>
        <dbReference type="ARBA" id="ARBA00022679"/>
    </source>
</evidence>
<keyword evidence="3 5" id="KW-0418">Kinase</keyword>
<dbReference type="PANTHER" id="PTHR10196">
    <property type="entry name" value="SUGAR KINASE"/>
    <property type="match status" value="1"/>
</dbReference>
<dbReference type="InterPro" id="IPR043129">
    <property type="entry name" value="ATPase_NBD"/>
</dbReference>
<dbReference type="Pfam" id="PF00370">
    <property type="entry name" value="FGGY_N"/>
    <property type="match status" value="1"/>
</dbReference>
<feature type="domain" description="Carbohydrate kinase FGGY N-terminal" evidence="4">
    <location>
        <begin position="61"/>
        <end position="172"/>
    </location>
</feature>
<evidence type="ECO:0000256" key="1">
    <source>
        <dbReference type="ARBA" id="ARBA00009156"/>
    </source>
</evidence>
<dbReference type="SUPFAM" id="SSF53067">
    <property type="entry name" value="Actin-like ATPase domain"/>
    <property type="match status" value="1"/>
</dbReference>
<organism evidence="5 6">
    <name type="scientific">Paratrimastix pyriformis</name>
    <dbReference type="NCBI Taxonomy" id="342808"/>
    <lineage>
        <taxon>Eukaryota</taxon>
        <taxon>Metamonada</taxon>
        <taxon>Preaxostyla</taxon>
        <taxon>Paratrimastigidae</taxon>
        <taxon>Paratrimastix</taxon>
    </lineage>
</organism>
<keyword evidence="2" id="KW-0808">Transferase</keyword>
<gene>
    <name evidence="5" type="ORF">PAPYR_8392</name>
</gene>
<dbReference type="Proteomes" id="UP001141327">
    <property type="component" value="Unassembled WGS sequence"/>
</dbReference>
<name>A0ABQ8UFF7_9EUKA</name>